<reference evidence="1 2" key="1">
    <citation type="journal article" date="2018" name="Front. Plant Sci.">
        <title>Red Clover (Trifolium pratense) and Zigzag Clover (T. medium) - A Picture of Genomic Similarities and Differences.</title>
        <authorList>
            <person name="Dluhosova J."/>
            <person name="Istvanek J."/>
            <person name="Nedelnik J."/>
            <person name="Repkova J."/>
        </authorList>
    </citation>
    <scope>NUCLEOTIDE SEQUENCE [LARGE SCALE GENOMIC DNA]</scope>
    <source>
        <strain evidence="2">cv. 10/8</strain>
        <tissue evidence="1">Leaf</tissue>
    </source>
</reference>
<name>A0A392T7G2_9FABA</name>
<dbReference type="AlphaFoldDB" id="A0A392T7G2"/>
<accession>A0A392T7G2</accession>
<dbReference type="EMBL" id="LXQA010522538">
    <property type="protein sequence ID" value="MCI57041.1"/>
    <property type="molecule type" value="Genomic_DNA"/>
</dbReference>
<evidence type="ECO:0000313" key="1">
    <source>
        <dbReference type="EMBL" id="MCI57041.1"/>
    </source>
</evidence>
<keyword evidence="2" id="KW-1185">Reference proteome</keyword>
<dbReference type="Proteomes" id="UP000265520">
    <property type="component" value="Unassembled WGS sequence"/>
</dbReference>
<evidence type="ECO:0000313" key="2">
    <source>
        <dbReference type="Proteomes" id="UP000265520"/>
    </source>
</evidence>
<feature type="non-terminal residue" evidence="1">
    <location>
        <position position="1"/>
    </location>
</feature>
<sequence length="30" mass="3133">CAARSLVAVVPVLVSVSCAARRLVLRHSQA</sequence>
<organism evidence="1 2">
    <name type="scientific">Trifolium medium</name>
    <dbReference type="NCBI Taxonomy" id="97028"/>
    <lineage>
        <taxon>Eukaryota</taxon>
        <taxon>Viridiplantae</taxon>
        <taxon>Streptophyta</taxon>
        <taxon>Embryophyta</taxon>
        <taxon>Tracheophyta</taxon>
        <taxon>Spermatophyta</taxon>
        <taxon>Magnoliopsida</taxon>
        <taxon>eudicotyledons</taxon>
        <taxon>Gunneridae</taxon>
        <taxon>Pentapetalae</taxon>
        <taxon>rosids</taxon>
        <taxon>fabids</taxon>
        <taxon>Fabales</taxon>
        <taxon>Fabaceae</taxon>
        <taxon>Papilionoideae</taxon>
        <taxon>50 kb inversion clade</taxon>
        <taxon>NPAAA clade</taxon>
        <taxon>Hologalegina</taxon>
        <taxon>IRL clade</taxon>
        <taxon>Trifolieae</taxon>
        <taxon>Trifolium</taxon>
    </lineage>
</organism>
<protein>
    <submittedName>
        <fullName evidence="1">Uncharacterized protein</fullName>
    </submittedName>
</protein>
<comment type="caution">
    <text evidence="1">The sequence shown here is derived from an EMBL/GenBank/DDBJ whole genome shotgun (WGS) entry which is preliminary data.</text>
</comment>
<proteinExistence type="predicted"/>